<dbReference type="RefSeq" id="XP_051609256.1">
    <property type="nucleotide sequence ID" value="XM_051751651.1"/>
</dbReference>
<feature type="compositionally biased region" description="Basic and acidic residues" evidence="1">
    <location>
        <begin position="193"/>
        <end position="220"/>
    </location>
</feature>
<accession>A0AAD5FZ64</accession>
<name>A0AAD5FZ64_9ASCO</name>
<evidence type="ECO:0000256" key="1">
    <source>
        <dbReference type="SAM" id="MobiDB-lite"/>
    </source>
</evidence>
<feature type="compositionally biased region" description="Basic and acidic residues" evidence="1">
    <location>
        <begin position="262"/>
        <end position="281"/>
    </location>
</feature>
<feature type="region of interest" description="Disordered" evidence="1">
    <location>
        <begin position="1"/>
        <end position="281"/>
    </location>
</feature>
<feature type="compositionally biased region" description="Basic residues" evidence="1">
    <location>
        <begin position="81"/>
        <end position="111"/>
    </location>
</feature>
<dbReference type="EMBL" id="JAIHNG010000115">
    <property type="protein sequence ID" value="KAI5958913.1"/>
    <property type="molecule type" value="Genomic_DNA"/>
</dbReference>
<comment type="caution">
    <text evidence="2">The sequence shown here is derived from an EMBL/GenBank/DDBJ whole genome shotgun (WGS) entry which is preliminary data.</text>
</comment>
<evidence type="ECO:0000313" key="2">
    <source>
        <dbReference type="EMBL" id="KAI5958913.1"/>
    </source>
</evidence>
<proteinExistence type="predicted"/>
<dbReference type="GeneID" id="76150406"/>
<feature type="compositionally biased region" description="Acidic residues" evidence="1">
    <location>
        <begin position="174"/>
        <end position="192"/>
    </location>
</feature>
<keyword evidence="3" id="KW-1185">Reference proteome</keyword>
<gene>
    <name evidence="2" type="ORF">KGF57_002347</name>
</gene>
<organism evidence="2 3">
    <name type="scientific">Candida theae</name>
    <dbReference type="NCBI Taxonomy" id="1198502"/>
    <lineage>
        <taxon>Eukaryota</taxon>
        <taxon>Fungi</taxon>
        <taxon>Dikarya</taxon>
        <taxon>Ascomycota</taxon>
        <taxon>Saccharomycotina</taxon>
        <taxon>Pichiomycetes</taxon>
        <taxon>Debaryomycetaceae</taxon>
        <taxon>Candida/Lodderomyces clade</taxon>
        <taxon>Candida</taxon>
    </lineage>
</organism>
<sequence>MGLVSIWATEETGGEKPSGGDSRTSKTGGHNLESRWSKPITSKSRIESRWASSDNETKEEVNVSPQKDRRSTNSHNDVHAKPHFNKRDGHKGHEKGGHHRNKDFSKQHQKGRSTDSGVPSKHREQNTPGDDYVEDSDDKTVVSEKLYSKGPMTDAARSLAARITVASKSKEAEAEADDATAWEEVSEDEEEDVSVRDRKAPQGKTLAERLDSFKVSDTKQKTPRGNTLKQQERRGFKKDVSRPTQDNAPRGSKSKVSTTKTRPQDDQAAKEKEEKEKQDLLKMIEEFESQKLDWASFEE</sequence>
<reference evidence="2 3" key="1">
    <citation type="journal article" date="2022" name="DNA Res.">
        <title>Genome analysis of five recently described species of the CUG-Ser clade uncovers Candida theae as a new hybrid lineage with pathogenic potential in the Candida parapsilosis species complex.</title>
        <authorList>
            <person name="Mixao V."/>
            <person name="Del Olmo V."/>
            <person name="Hegedusova E."/>
            <person name="Saus E."/>
            <person name="Pryszcz L."/>
            <person name="Cillingova A."/>
            <person name="Nosek J."/>
            <person name="Gabaldon T."/>
        </authorList>
    </citation>
    <scope>NUCLEOTIDE SEQUENCE [LARGE SCALE GENOMIC DNA]</scope>
    <source>
        <strain evidence="2 3">CBS 12239</strain>
    </source>
</reference>
<dbReference type="Proteomes" id="UP001204833">
    <property type="component" value="Unassembled WGS sequence"/>
</dbReference>
<feature type="compositionally biased region" description="Basic and acidic residues" evidence="1">
    <location>
        <begin position="230"/>
        <end position="241"/>
    </location>
</feature>
<protein>
    <submittedName>
        <fullName evidence="2">Uncharacterized protein</fullName>
    </submittedName>
</protein>
<evidence type="ECO:0000313" key="3">
    <source>
        <dbReference type="Proteomes" id="UP001204833"/>
    </source>
</evidence>
<dbReference type="AlphaFoldDB" id="A0AAD5FZ64"/>
<feature type="compositionally biased region" description="Basic and acidic residues" evidence="1">
    <location>
        <begin position="55"/>
        <end position="80"/>
    </location>
</feature>